<dbReference type="OrthoDB" id="9787219at2"/>
<dbReference type="AlphaFoldDB" id="A0A3L8PTD7"/>
<dbReference type="Pfam" id="PF02826">
    <property type="entry name" value="2-Hacid_dh_C"/>
    <property type="match status" value="1"/>
</dbReference>
<proteinExistence type="predicted"/>
<sequence>MQKLLLLTADNDAYLNELSQCDLPGLKILDDSPHQISEANIWVADPPLAAPLISGAKKLQWLQSTYAGVDALIPTFNRSNYQLTNVQGSFGPLMSEYVFGYLLSIYRNHQHYAGSQFKQVWSPVIDDKIAGKRILIIGAGSIGQHLASTAQHFDMEVIGVNQLGQARPHFDNIVPLAQLDNELPLADVVVSILPKTPQTKNLLNQSRLALLKADAILFNIGRGDAVDIDALANQLNQQPKQTAILDVFPYEPLTASHPLWQLDNAILTPHVAAPSFPKAVIEVFAENYLRWIENQSLNYLIDFEKGY</sequence>
<dbReference type="InterPro" id="IPR006140">
    <property type="entry name" value="D-isomer_DH_NAD-bd"/>
</dbReference>
<dbReference type="Gene3D" id="3.40.50.720">
    <property type="entry name" value="NAD(P)-binding Rossmann-like Domain"/>
    <property type="match status" value="2"/>
</dbReference>
<evidence type="ECO:0000313" key="4">
    <source>
        <dbReference type="EMBL" id="RLV58544.1"/>
    </source>
</evidence>
<dbReference type="RefSeq" id="WP_121840140.1">
    <property type="nucleotide sequence ID" value="NZ_ML014815.1"/>
</dbReference>
<evidence type="ECO:0000313" key="5">
    <source>
        <dbReference type="Proteomes" id="UP000281474"/>
    </source>
</evidence>
<reference evidence="4 5" key="1">
    <citation type="submission" date="2018-09" db="EMBL/GenBank/DDBJ databases">
        <title>Phylogeny of the Shewanellaceae, and recommendation for two new genera, Pseudoshewanella and Parashewanella.</title>
        <authorList>
            <person name="Wang G."/>
        </authorList>
    </citation>
    <scope>NUCLEOTIDE SEQUENCE [LARGE SCALE GENOMIC DNA]</scope>
    <source>
        <strain evidence="4 5">C51</strain>
    </source>
</reference>
<organism evidence="4 5">
    <name type="scientific">Parashewanella curva</name>
    <dbReference type="NCBI Taxonomy" id="2338552"/>
    <lineage>
        <taxon>Bacteria</taxon>
        <taxon>Pseudomonadati</taxon>
        <taxon>Pseudomonadota</taxon>
        <taxon>Gammaproteobacteria</taxon>
        <taxon>Alteromonadales</taxon>
        <taxon>Shewanellaceae</taxon>
        <taxon>Parashewanella</taxon>
    </lineage>
</organism>
<dbReference type="SUPFAM" id="SSF52283">
    <property type="entry name" value="Formate/glycerate dehydrogenase catalytic domain-like"/>
    <property type="match status" value="1"/>
</dbReference>
<dbReference type="PANTHER" id="PTHR43333:SF1">
    <property type="entry name" value="D-ISOMER SPECIFIC 2-HYDROXYACID DEHYDROGENASE NAD-BINDING DOMAIN-CONTAINING PROTEIN"/>
    <property type="match status" value="1"/>
</dbReference>
<accession>A0A3L8PTD7</accession>
<name>A0A3L8PTD7_9GAMM</name>
<evidence type="ECO:0000256" key="1">
    <source>
        <dbReference type="ARBA" id="ARBA00023002"/>
    </source>
</evidence>
<dbReference type="Proteomes" id="UP000281474">
    <property type="component" value="Unassembled WGS sequence"/>
</dbReference>
<dbReference type="InterPro" id="IPR036291">
    <property type="entry name" value="NAD(P)-bd_dom_sf"/>
</dbReference>
<keyword evidence="2" id="KW-0520">NAD</keyword>
<comment type="caution">
    <text evidence="4">The sequence shown here is derived from an EMBL/GenBank/DDBJ whole genome shotgun (WGS) entry which is preliminary data.</text>
</comment>
<feature type="domain" description="D-isomer specific 2-hydroxyacid dehydrogenase NAD-binding" evidence="3">
    <location>
        <begin position="100"/>
        <end position="272"/>
    </location>
</feature>
<gene>
    <name evidence="4" type="ORF">D5018_16755</name>
</gene>
<protein>
    <submittedName>
        <fullName evidence="4">D-2-hydroxyacid dehydrogenase</fullName>
    </submittedName>
</protein>
<dbReference type="CDD" id="cd05300">
    <property type="entry name" value="2-Hacid_dh_1"/>
    <property type="match status" value="1"/>
</dbReference>
<dbReference type="GO" id="GO:0016491">
    <property type="term" value="F:oxidoreductase activity"/>
    <property type="evidence" value="ECO:0007669"/>
    <property type="project" value="UniProtKB-KW"/>
</dbReference>
<keyword evidence="1" id="KW-0560">Oxidoreductase</keyword>
<dbReference type="EMBL" id="QZEI01000066">
    <property type="protein sequence ID" value="RLV58544.1"/>
    <property type="molecule type" value="Genomic_DNA"/>
</dbReference>
<dbReference type="SUPFAM" id="SSF51735">
    <property type="entry name" value="NAD(P)-binding Rossmann-fold domains"/>
    <property type="match status" value="1"/>
</dbReference>
<keyword evidence="5" id="KW-1185">Reference proteome</keyword>
<evidence type="ECO:0000259" key="3">
    <source>
        <dbReference type="Pfam" id="PF02826"/>
    </source>
</evidence>
<dbReference type="PANTHER" id="PTHR43333">
    <property type="entry name" value="2-HACID_DH_C DOMAIN-CONTAINING PROTEIN"/>
    <property type="match status" value="1"/>
</dbReference>
<dbReference type="GO" id="GO:0051287">
    <property type="term" value="F:NAD binding"/>
    <property type="evidence" value="ECO:0007669"/>
    <property type="project" value="InterPro"/>
</dbReference>
<evidence type="ECO:0000256" key="2">
    <source>
        <dbReference type="ARBA" id="ARBA00023027"/>
    </source>
</evidence>